<protein>
    <recommendedName>
        <fullName evidence="1">Fe2OG dioxygenase domain-containing protein</fullName>
    </recommendedName>
</protein>
<name>A0A3G5ACH7_9VIRU</name>
<dbReference type="InterPro" id="IPR027450">
    <property type="entry name" value="AlkB-like"/>
</dbReference>
<dbReference type="Gene3D" id="2.60.120.590">
    <property type="entry name" value="Alpha-ketoglutarate-dependent dioxygenase AlkB-like"/>
    <property type="match status" value="1"/>
</dbReference>
<organism evidence="2">
    <name type="scientific">Satyrvirus sp</name>
    <dbReference type="NCBI Taxonomy" id="2487771"/>
    <lineage>
        <taxon>Viruses</taxon>
        <taxon>Varidnaviria</taxon>
        <taxon>Bamfordvirae</taxon>
        <taxon>Nucleocytoviricota</taxon>
        <taxon>Megaviricetes</taxon>
        <taxon>Imitervirales</taxon>
        <taxon>Mimiviridae</taxon>
        <taxon>Megamimivirinae</taxon>
    </lineage>
</organism>
<dbReference type="EMBL" id="MK072437">
    <property type="protein sequence ID" value="AYV84916.1"/>
    <property type="molecule type" value="Genomic_DNA"/>
</dbReference>
<dbReference type="Pfam" id="PF13532">
    <property type="entry name" value="2OG-FeII_Oxy_2"/>
    <property type="match status" value="1"/>
</dbReference>
<dbReference type="InterPro" id="IPR032854">
    <property type="entry name" value="ALKBH3"/>
</dbReference>
<evidence type="ECO:0000313" key="2">
    <source>
        <dbReference type="EMBL" id="AYV84916.1"/>
    </source>
</evidence>
<proteinExistence type="predicted"/>
<dbReference type="PROSITE" id="PS51471">
    <property type="entry name" value="FE2OG_OXY"/>
    <property type="match status" value="1"/>
</dbReference>
<dbReference type="InterPro" id="IPR037151">
    <property type="entry name" value="AlkB-like_sf"/>
</dbReference>
<dbReference type="GO" id="GO:0051213">
    <property type="term" value="F:dioxygenase activity"/>
    <property type="evidence" value="ECO:0007669"/>
    <property type="project" value="InterPro"/>
</dbReference>
<reference evidence="2" key="1">
    <citation type="submission" date="2018-10" db="EMBL/GenBank/DDBJ databases">
        <title>Hidden diversity of soil giant viruses.</title>
        <authorList>
            <person name="Schulz F."/>
            <person name="Alteio L."/>
            <person name="Goudeau D."/>
            <person name="Ryan E.M."/>
            <person name="Malmstrom R.R."/>
            <person name="Blanchard J."/>
            <person name="Woyke T."/>
        </authorList>
    </citation>
    <scope>NUCLEOTIDE SEQUENCE</scope>
    <source>
        <strain evidence="2">SAV1</strain>
    </source>
</reference>
<dbReference type="GO" id="GO:0006307">
    <property type="term" value="P:DNA alkylation repair"/>
    <property type="evidence" value="ECO:0007669"/>
    <property type="project" value="InterPro"/>
</dbReference>
<gene>
    <name evidence="2" type="ORF">Satyrvirus1_2</name>
</gene>
<evidence type="ECO:0000259" key="1">
    <source>
        <dbReference type="PROSITE" id="PS51471"/>
    </source>
</evidence>
<sequence>MENLNFENAFVMYNKNYLSGEVPNYIFNFISNMFDKEEKKIINDDTGNPLYKLNRKTIVFVDDDVDQSVIPKIWGSGVSIFQFPKELAEIKNNLEQELNFEFNICLANYYDSGKNSIGYHSDNEEKGSISCIASMSFGVERNFVFRKKNTKDIYRKLLLEHGSLLIMGNGCQENYDHSLPIDKECHEPRLNLTFRLFDGNRYKNH</sequence>
<accession>A0A3G5ACH7</accession>
<feature type="domain" description="Fe2OG dioxygenase" evidence="1">
    <location>
        <begin position="101"/>
        <end position="198"/>
    </location>
</feature>
<dbReference type="SUPFAM" id="SSF51197">
    <property type="entry name" value="Clavaminate synthase-like"/>
    <property type="match status" value="1"/>
</dbReference>
<dbReference type="PANTHER" id="PTHR31212">
    <property type="entry name" value="ALPHA-KETOGLUTARATE-DEPENDENT DIOXYGENASE ALKB HOMOLOG 3"/>
    <property type="match status" value="1"/>
</dbReference>
<dbReference type="PANTHER" id="PTHR31212:SF4">
    <property type="entry name" value="ALPHA-KETOGLUTARATE-DEPENDENT DIOXYGENASE ALKB HOMOLOG 3"/>
    <property type="match status" value="1"/>
</dbReference>
<dbReference type="InterPro" id="IPR005123">
    <property type="entry name" value="Oxoglu/Fe-dep_dioxygenase_dom"/>
</dbReference>